<dbReference type="InterPro" id="IPR036736">
    <property type="entry name" value="ACP-like_sf"/>
</dbReference>
<evidence type="ECO:0000259" key="1">
    <source>
        <dbReference type="PROSITE" id="PS50075"/>
    </source>
</evidence>
<dbReference type="InterPro" id="IPR009081">
    <property type="entry name" value="PP-bd_ACP"/>
</dbReference>
<dbReference type="Pfam" id="PF00550">
    <property type="entry name" value="PP-binding"/>
    <property type="match status" value="1"/>
</dbReference>
<proteinExistence type="predicted"/>
<dbReference type="PROSITE" id="PS50075">
    <property type="entry name" value="CARRIER"/>
    <property type="match status" value="1"/>
</dbReference>
<dbReference type="AlphaFoldDB" id="A0A3B0RDK9"/>
<protein>
    <recommendedName>
        <fullName evidence="1">Carrier domain-containing protein</fullName>
    </recommendedName>
</protein>
<evidence type="ECO:0000313" key="2">
    <source>
        <dbReference type="EMBL" id="VAV90069.1"/>
    </source>
</evidence>
<feature type="domain" description="Carrier" evidence="1">
    <location>
        <begin position="10"/>
        <end position="88"/>
    </location>
</feature>
<gene>
    <name evidence="2" type="ORF">MNBD_ALPHA06-113</name>
</gene>
<dbReference type="EMBL" id="UOEE01000102">
    <property type="protein sequence ID" value="VAV90069.1"/>
    <property type="molecule type" value="Genomic_DNA"/>
</dbReference>
<organism evidence="2">
    <name type="scientific">hydrothermal vent metagenome</name>
    <dbReference type="NCBI Taxonomy" id="652676"/>
    <lineage>
        <taxon>unclassified sequences</taxon>
        <taxon>metagenomes</taxon>
        <taxon>ecological metagenomes</taxon>
    </lineage>
</organism>
<dbReference type="SUPFAM" id="SSF47336">
    <property type="entry name" value="ACP-like"/>
    <property type="match status" value="1"/>
</dbReference>
<accession>A0A3B0RDK9</accession>
<reference evidence="2" key="1">
    <citation type="submission" date="2018-06" db="EMBL/GenBank/DDBJ databases">
        <authorList>
            <person name="Zhirakovskaya E."/>
        </authorList>
    </citation>
    <scope>NUCLEOTIDE SEQUENCE</scope>
</reference>
<name>A0A3B0RDK9_9ZZZZ</name>
<sequence>MNENAQKTDPLLADPVYQEIVMQIRPHAAKDVTITPQSVILSDLGMDSLAIMDFIFDLEDALDISIPMERIAEVQTLADLVTAVRKLQQEA</sequence>
<dbReference type="Gene3D" id="1.10.1200.10">
    <property type="entry name" value="ACP-like"/>
    <property type="match status" value="1"/>
</dbReference>